<name>A0ABQ9Y964_9EUKA</name>
<accession>A0ABQ9Y964</accession>
<gene>
    <name evidence="1" type="ORF">BLNAU_4798</name>
</gene>
<protein>
    <submittedName>
        <fullName evidence="1">Uncharacterized protein</fullName>
    </submittedName>
</protein>
<evidence type="ECO:0000313" key="2">
    <source>
        <dbReference type="Proteomes" id="UP001281761"/>
    </source>
</evidence>
<sequence>MWCFVPVRLALVKANLVPQLIITLNPQSLPSTEGKNIHVHILTIIRTTIWLATPYGLAQLKIEDGNEQQAVHETVLKQVLMPSEQYICHLCVNRYSVIDGELSCEFMATLVKILQISQYYQPTMDFVLHMPVILIVPSSGRTCSSGRTTTISC</sequence>
<evidence type="ECO:0000313" key="1">
    <source>
        <dbReference type="EMBL" id="KAK2960245.1"/>
    </source>
</evidence>
<dbReference type="Proteomes" id="UP001281761">
    <property type="component" value="Unassembled WGS sequence"/>
</dbReference>
<dbReference type="EMBL" id="JARBJD010000024">
    <property type="protein sequence ID" value="KAK2960245.1"/>
    <property type="molecule type" value="Genomic_DNA"/>
</dbReference>
<comment type="caution">
    <text evidence="1">The sequence shown here is derived from an EMBL/GenBank/DDBJ whole genome shotgun (WGS) entry which is preliminary data.</text>
</comment>
<keyword evidence="2" id="KW-1185">Reference proteome</keyword>
<organism evidence="1 2">
    <name type="scientific">Blattamonas nauphoetae</name>
    <dbReference type="NCBI Taxonomy" id="2049346"/>
    <lineage>
        <taxon>Eukaryota</taxon>
        <taxon>Metamonada</taxon>
        <taxon>Preaxostyla</taxon>
        <taxon>Oxymonadida</taxon>
        <taxon>Blattamonas</taxon>
    </lineage>
</organism>
<proteinExistence type="predicted"/>
<reference evidence="1 2" key="1">
    <citation type="journal article" date="2022" name="bioRxiv">
        <title>Genomics of Preaxostyla Flagellates Illuminates Evolutionary Transitions and the Path Towards Mitochondrial Loss.</title>
        <authorList>
            <person name="Novak L.V.F."/>
            <person name="Treitli S.C."/>
            <person name="Pyrih J."/>
            <person name="Halakuc P."/>
            <person name="Pipaliya S.V."/>
            <person name="Vacek V."/>
            <person name="Brzon O."/>
            <person name="Soukal P."/>
            <person name="Eme L."/>
            <person name="Dacks J.B."/>
            <person name="Karnkowska A."/>
            <person name="Elias M."/>
            <person name="Hampl V."/>
        </authorList>
    </citation>
    <scope>NUCLEOTIDE SEQUENCE [LARGE SCALE GENOMIC DNA]</scope>
    <source>
        <strain evidence="1">NAU3</strain>
        <tissue evidence="1">Gut</tissue>
    </source>
</reference>